<feature type="region of interest" description="Disordered" evidence="1">
    <location>
        <begin position="1"/>
        <end position="34"/>
    </location>
</feature>
<sequence length="284" mass="32430">MFDLPDAKRVRRSDLYTRSRSSSRSRSPSPPDAAISAQLQSQLAKLYGPLATSETEPASFREQRIAVRGSEEKKDALEEEQVFEFRLFSKTTDSAAPDAAQRIVIDEEDLGEGAFVQPRRDLSYYLVGKAEGERKRGLEIMALSGEDVLKGKERRHWGLEVPWRVQVLKVQKVTKGEKKIIAIEGEEEKRKRPGKKRRILVREKKKVKDQIEEKLRIERERKEESEKDKRTRRNREKKVKRKAKEKAEKAKQAGGNEVNNATPDGVGASAKSVDEMDVDQISDD</sequence>
<feature type="region of interest" description="Disordered" evidence="1">
    <location>
        <begin position="185"/>
        <end position="284"/>
    </location>
</feature>
<keyword evidence="3" id="KW-1185">Reference proteome</keyword>
<feature type="compositionally biased region" description="Basic residues" evidence="1">
    <location>
        <begin position="230"/>
        <end position="244"/>
    </location>
</feature>
<gene>
    <name evidence="2" type="ORF">PVAG01_06868</name>
</gene>
<dbReference type="Proteomes" id="UP001629113">
    <property type="component" value="Unassembled WGS sequence"/>
</dbReference>
<evidence type="ECO:0000313" key="3">
    <source>
        <dbReference type="Proteomes" id="UP001629113"/>
    </source>
</evidence>
<feature type="compositionally biased region" description="Low complexity" evidence="1">
    <location>
        <begin position="18"/>
        <end position="34"/>
    </location>
</feature>
<feature type="compositionally biased region" description="Basic and acidic residues" evidence="1">
    <location>
        <begin position="1"/>
        <end position="17"/>
    </location>
</feature>
<dbReference type="Pfam" id="PF09428">
    <property type="entry name" value="DUF2011"/>
    <property type="match status" value="1"/>
</dbReference>
<protein>
    <submittedName>
        <fullName evidence="2">Uncharacterized protein</fullName>
    </submittedName>
</protein>
<name>A0ABR4PH99_9HELO</name>
<proteinExistence type="predicted"/>
<evidence type="ECO:0000313" key="2">
    <source>
        <dbReference type="EMBL" id="KAL3422712.1"/>
    </source>
</evidence>
<evidence type="ECO:0000256" key="1">
    <source>
        <dbReference type="SAM" id="MobiDB-lite"/>
    </source>
</evidence>
<reference evidence="2 3" key="1">
    <citation type="submission" date="2024-06" db="EMBL/GenBank/DDBJ databases">
        <title>Complete genome of Phlyctema vagabunda strain 19-DSS-EL-015.</title>
        <authorList>
            <person name="Fiorenzani C."/>
        </authorList>
    </citation>
    <scope>NUCLEOTIDE SEQUENCE [LARGE SCALE GENOMIC DNA]</scope>
    <source>
        <strain evidence="2 3">19-DSS-EL-015</strain>
    </source>
</reference>
<dbReference type="EMBL" id="JBFCZG010000005">
    <property type="protein sequence ID" value="KAL3422712.1"/>
    <property type="molecule type" value="Genomic_DNA"/>
</dbReference>
<accession>A0ABR4PH99</accession>
<feature type="compositionally biased region" description="Basic and acidic residues" evidence="1">
    <location>
        <begin position="200"/>
        <end position="229"/>
    </location>
</feature>
<feature type="compositionally biased region" description="Acidic residues" evidence="1">
    <location>
        <begin position="275"/>
        <end position="284"/>
    </location>
</feature>
<organism evidence="2 3">
    <name type="scientific">Phlyctema vagabunda</name>
    <dbReference type="NCBI Taxonomy" id="108571"/>
    <lineage>
        <taxon>Eukaryota</taxon>
        <taxon>Fungi</taxon>
        <taxon>Dikarya</taxon>
        <taxon>Ascomycota</taxon>
        <taxon>Pezizomycotina</taxon>
        <taxon>Leotiomycetes</taxon>
        <taxon>Helotiales</taxon>
        <taxon>Dermateaceae</taxon>
        <taxon>Phlyctema</taxon>
    </lineage>
</organism>
<dbReference type="InterPro" id="IPR018555">
    <property type="entry name" value="C630.06c-like"/>
</dbReference>
<comment type="caution">
    <text evidence="2">The sequence shown here is derived from an EMBL/GenBank/DDBJ whole genome shotgun (WGS) entry which is preliminary data.</text>
</comment>